<name>A0A163UTR8_ABSGL</name>
<gene>
    <name evidence="1" type="primary">ABSGL_03184.1 scaffold 4267</name>
</gene>
<keyword evidence="2" id="KW-1185">Reference proteome</keyword>
<accession>A0A163UTR8</accession>
<protein>
    <submittedName>
        <fullName evidence="1">Uncharacterized protein</fullName>
    </submittedName>
</protein>
<proteinExistence type="predicted"/>
<evidence type="ECO:0000313" key="2">
    <source>
        <dbReference type="Proteomes" id="UP000078561"/>
    </source>
</evidence>
<evidence type="ECO:0000313" key="1">
    <source>
        <dbReference type="EMBL" id="SAL97677.1"/>
    </source>
</evidence>
<sequence>MGYWRHDLDISHLDGPTIESITKLKYLDFTSYDSVPGDLKVHLPRRMGGQLAKEDLDHIRDTALGLVWIE</sequence>
<dbReference type="Proteomes" id="UP000078561">
    <property type="component" value="Unassembled WGS sequence"/>
</dbReference>
<dbReference type="InParanoid" id="A0A163UTR8"/>
<reference evidence="1" key="1">
    <citation type="submission" date="2016-04" db="EMBL/GenBank/DDBJ databases">
        <authorList>
            <person name="Evans L.H."/>
            <person name="Alamgir A."/>
            <person name="Owens N."/>
            <person name="Weber N.D."/>
            <person name="Virtaneva K."/>
            <person name="Barbian K."/>
            <person name="Babar A."/>
            <person name="Rosenke K."/>
        </authorList>
    </citation>
    <scope>NUCLEOTIDE SEQUENCE [LARGE SCALE GENOMIC DNA]</scope>
    <source>
        <strain evidence="1">CBS 101.48</strain>
    </source>
</reference>
<organism evidence="1">
    <name type="scientific">Absidia glauca</name>
    <name type="common">Pin mould</name>
    <dbReference type="NCBI Taxonomy" id="4829"/>
    <lineage>
        <taxon>Eukaryota</taxon>
        <taxon>Fungi</taxon>
        <taxon>Fungi incertae sedis</taxon>
        <taxon>Mucoromycota</taxon>
        <taxon>Mucoromycotina</taxon>
        <taxon>Mucoromycetes</taxon>
        <taxon>Mucorales</taxon>
        <taxon>Cunninghamellaceae</taxon>
        <taxon>Absidia</taxon>
    </lineage>
</organism>
<dbReference type="AlphaFoldDB" id="A0A163UTR8"/>
<dbReference type="EMBL" id="LT551899">
    <property type="protein sequence ID" value="SAL97677.1"/>
    <property type="molecule type" value="Genomic_DNA"/>
</dbReference>